<accession>A0ABU2W705</accession>
<sequence length="137" mass="14380">MTTRTTCGANLCSAPPVLLEPVPLCRACAIAVALAIVPQLLAVNLSEALATQTDTPVPAAGPRPDGPVLGRGVALRSDEELIAMIRTMPADPDGCLPPTRVREHLGCRSSRAVRLMRIVGVLRPEDDPELTAAPRTS</sequence>
<evidence type="ECO:0000313" key="2">
    <source>
        <dbReference type="Proteomes" id="UP001180556"/>
    </source>
</evidence>
<dbReference type="Proteomes" id="UP001180556">
    <property type="component" value="Unassembled WGS sequence"/>
</dbReference>
<reference evidence="2" key="1">
    <citation type="submission" date="2023-07" db="EMBL/GenBank/DDBJ databases">
        <title>30 novel species of actinomycetes from the DSMZ collection.</title>
        <authorList>
            <person name="Nouioui I."/>
        </authorList>
    </citation>
    <scope>NUCLEOTIDE SEQUENCE [LARGE SCALE GENOMIC DNA]</scope>
    <source>
        <strain evidence="2">DSM 40932</strain>
    </source>
</reference>
<gene>
    <name evidence="1" type="ORF">RM717_24465</name>
</gene>
<organism evidence="1 2">
    <name type="scientific">Streptomyces stephensoniae</name>
    <dbReference type="NCBI Taxonomy" id="3375367"/>
    <lineage>
        <taxon>Bacteria</taxon>
        <taxon>Bacillati</taxon>
        <taxon>Actinomycetota</taxon>
        <taxon>Actinomycetes</taxon>
        <taxon>Kitasatosporales</taxon>
        <taxon>Streptomycetaceae</taxon>
        <taxon>Streptomyces</taxon>
    </lineage>
</organism>
<dbReference type="EMBL" id="JAVRFG010000036">
    <property type="protein sequence ID" value="MDT0493658.1"/>
    <property type="molecule type" value="Genomic_DNA"/>
</dbReference>
<name>A0ABU2W705_9ACTN</name>
<keyword evidence="2" id="KW-1185">Reference proteome</keyword>
<comment type="caution">
    <text evidence="1">The sequence shown here is derived from an EMBL/GenBank/DDBJ whole genome shotgun (WGS) entry which is preliminary data.</text>
</comment>
<dbReference type="RefSeq" id="WP_311604015.1">
    <property type="nucleotide sequence ID" value="NZ_JAVRFG010000036.1"/>
</dbReference>
<evidence type="ECO:0000313" key="1">
    <source>
        <dbReference type="EMBL" id="MDT0493658.1"/>
    </source>
</evidence>
<proteinExistence type="predicted"/>
<protein>
    <submittedName>
        <fullName evidence="1">Uncharacterized protein</fullName>
    </submittedName>
</protein>